<dbReference type="PANTHER" id="PTHR12205:SF0">
    <property type="entry name" value="CENTROMERE_KINETOCHORE PROTEIN ZW10 HOMOLOG"/>
    <property type="match status" value="1"/>
</dbReference>
<keyword evidence="5" id="KW-1185">Reference proteome</keyword>
<dbReference type="Proteomes" id="UP001203852">
    <property type="component" value="Unassembled WGS sequence"/>
</dbReference>
<evidence type="ECO:0000313" key="5">
    <source>
        <dbReference type="Proteomes" id="UP001203852"/>
    </source>
</evidence>
<feature type="compositionally biased region" description="Acidic residues" evidence="2">
    <location>
        <begin position="487"/>
        <end position="497"/>
    </location>
</feature>
<evidence type="ECO:0000256" key="2">
    <source>
        <dbReference type="SAM" id="MobiDB-lite"/>
    </source>
</evidence>
<comment type="caution">
    <text evidence="4">The sequence shown here is derived from an EMBL/GenBank/DDBJ whole genome shotgun (WGS) entry which is preliminary data.</text>
</comment>
<dbReference type="InterPro" id="IPR046362">
    <property type="entry name" value="Zw10/DSL1_C_sf"/>
</dbReference>
<evidence type="ECO:0000313" key="4">
    <source>
        <dbReference type="EMBL" id="KAI1614170.1"/>
    </source>
</evidence>
<gene>
    <name evidence="4" type="ORF">EDD36DRAFT_218876</name>
</gene>
<dbReference type="EMBL" id="MU404353">
    <property type="protein sequence ID" value="KAI1614170.1"/>
    <property type="molecule type" value="Genomic_DNA"/>
</dbReference>
<sequence>MPNESDAYALLCDAITKGSYPQSEELLTSDLSAELVPQLIIKIAETQRELKEEIKSTSKDGVGDVDEWISQAKQVQEDIARCREESKRIVEEHRRVQALREDAFDYQRKVELLNTEIEFTELLKNELDNANITAKALRGVEDCLLKDDPCAAATRIEELDNRTTDIPGSRTSTIIRDLRDEFRLKTRVRLEAKLTAQISIVREQQEARIDVRPDRLGSNAMHSDALVRALDQLGDFQDSVEPLMDKIKAFVLQPLRHSSRLKMTAYTVEENSISLELGRKTPTVELVLDFALDFIRFLHASFGSTLRAMAAKAVLADLMIVLVNDWLNPGLPTQLPMLDGLDELQNRVTRIQKELQRLQWDGHRQLQEWLEDIPRAWLNKRKAASLDAVRKAFTVSKGNLRQVERIERQSMARTTEDHGVVKKDADAWDAGWDEDAHDQLNTNEPPTTGDEEDANAWGFEEEEDEDTPADAPQDRTDIRRDDHAADDTGDAWGWDDDSPVRTRSEPANNQGQSHLDGFQPDSQDEQEVTLTEVYSISEIPDHIIEIIGKDISDAQTLSDTLHKGLDSSASRGLLALPTLALAMFRATAPSCYGASPALGDIHRYNDSLYIAERLRHLSVPAGMLLPHVDMDVKAMEKFARLAYSKEMETQRLIIWDLLEGAQGFTSCTQFPYSQEIENAVSSVVDHIRALHQHWKPVLSTSALMQSIGSLVTMVIAKVISSIEEMDDISEPESRRLTDYCQQIASLEVLFLSTAPPPPQRQSSSQHNHEHEAVPMSAVYVANWLKFQYLINILDSSLVDIKYLWTEGELSLEFRADEVVDLIRALFAESAHRRSAIAAIKGSRTSR</sequence>
<organism evidence="4 5">
    <name type="scientific">Exophiala viscosa</name>
    <dbReference type="NCBI Taxonomy" id="2486360"/>
    <lineage>
        <taxon>Eukaryota</taxon>
        <taxon>Fungi</taxon>
        <taxon>Dikarya</taxon>
        <taxon>Ascomycota</taxon>
        <taxon>Pezizomycotina</taxon>
        <taxon>Eurotiomycetes</taxon>
        <taxon>Chaetothyriomycetidae</taxon>
        <taxon>Chaetothyriales</taxon>
        <taxon>Herpotrichiellaceae</taxon>
        <taxon>Exophiala</taxon>
    </lineage>
</organism>
<evidence type="ECO:0000256" key="1">
    <source>
        <dbReference type="SAM" id="Coils"/>
    </source>
</evidence>
<evidence type="ECO:0000259" key="3">
    <source>
        <dbReference type="Pfam" id="PF22766"/>
    </source>
</evidence>
<dbReference type="GO" id="GO:1990423">
    <property type="term" value="C:RZZ complex"/>
    <property type="evidence" value="ECO:0007669"/>
    <property type="project" value="TreeGrafter"/>
</dbReference>
<proteinExistence type="predicted"/>
<accession>A0AAN6IEJ5</accession>
<dbReference type="GO" id="GO:0005737">
    <property type="term" value="C:cytoplasm"/>
    <property type="evidence" value="ECO:0007669"/>
    <property type="project" value="GOC"/>
</dbReference>
<dbReference type="GO" id="GO:0007094">
    <property type="term" value="P:mitotic spindle assembly checkpoint signaling"/>
    <property type="evidence" value="ECO:0007669"/>
    <property type="project" value="TreeGrafter"/>
</dbReference>
<feature type="compositionally biased region" description="Acidic residues" evidence="2">
    <location>
        <begin position="459"/>
        <end position="468"/>
    </location>
</feature>
<reference evidence="4" key="1">
    <citation type="journal article" date="2022" name="bioRxiv">
        <title>Deciphering the potential niche of two novel black yeast fungi from a biological soil crust based on their genomes, phenotypes, and melanin regulation.</title>
        <authorList>
            <consortium name="DOE Joint Genome Institute"/>
            <person name="Carr E.C."/>
            <person name="Barton Q."/>
            <person name="Grambo S."/>
            <person name="Sullivan M."/>
            <person name="Renfro C.M."/>
            <person name="Kuo A."/>
            <person name="Pangilinan J."/>
            <person name="Lipzen A."/>
            <person name="Keymanesh K."/>
            <person name="Savage E."/>
            <person name="Barry K."/>
            <person name="Grigoriev I.V."/>
            <person name="Riekhof W.R."/>
            <person name="Harris S.S."/>
        </authorList>
    </citation>
    <scope>NUCLEOTIDE SEQUENCE</scope>
    <source>
        <strain evidence="4">JF 03-4F</strain>
    </source>
</reference>
<name>A0AAN6IEJ5_9EURO</name>
<dbReference type="GO" id="GO:0006888">
    <property type="term" value="P:endoplasmic reticulum to Golgi vesicle-mediated transport"/>
    <property type="evidence" value="ECO:0007669"/>
    <property type="project" value="TreeGrafter"/>
</dbReference>
<keyword evidence="1" id="KW-0175">Coiled coil</keyword>
<dbReference type="Gene3D" id="1.10.357.150">
    <property type="match status" value="1"/>
</dbReference>
<feature type="domain" description="ZW10 C-terminal helical" evidence="3">
    <location>
        <begin position="679"/>
        <end position="839"/>
    </location>
</feature>
<dbReference type="PANTHER" id="PTHR12205">
    <property type="entry name" value="CENTROMERE/KINETOCHORE PROTEIN ZW10"/>
    <property type="match status" value="1"/>
</dbReference>
<feature type="coiled-coil region" evidence="1">
    <location>
        <begin position="65"/>
        <end position="130"/>
    </location>
</feature>
<dbReference type="AlphaFoldDB" id="A0AAN6IEJ5"/>
<dbReference type="Pfam" id="PF22766">
    <property type="entry name" value="ZW10_C2"/>
    <property type="match status" value="1"/>
</dbReference>
<dbReference type="InterPro" id="IPR055148">
    <property type="entry name" value="ZW10_C_2"/>
</dbReference>
<feature type="region of interest" description="Disordered" evidence="2">
    <location>
        <begin position="459"/>
        <end position="527"/>
    </location>
</feature>
<feature type="compositionally biased region" description="Basic and acidic residues" evidence="2">
    <location>
        <begin position="472"/>
        <end position="486"/>
    </location>
</feature>
<protein>
    <recommendedName>
        <fullName evidence="3">ZW10 C-terminal helical domain-containing protein</fullName>
    </recommendedName>
</protein>